<feature type="region of interest" description="Disordered" evidence="2">
    <location>
        <begin position="760"/>
        <end position="780"/>
    </location>
</feature>
<feature type="compositionally biased region" description="Basic and acidic residues" evidence="2">
    <location>
        <begin position="937"/>
        <end position="955"/>
    </location>
</feature>
<name>A0A507AJI8_9PEZI</name>
<proteinExistence type="predicted"/>
<feature type="coiled-coil region" evidence="1">
    <location>
        <begin position="1013"/>
        <end position="1086"/>
    </location>
</feature>
<comment type="caution">
    <text evidence="4">The sequence shown here is derived from an EMBL/GenBank/DDBJ whole genome shotgun (WGS) entry which is preliminary data.</text>
</comment>
<feature type="coiled-coil region" evidence="1">
    <location>
        <begin position="370"/>
        <end position="404"/>
    </location>
</feature>
<gene>
    <name evidence="4" type="ORF">E0L32_011065</name>
</gene>
<feature type="compositionally biased region" description="Polar residues" evidence="2">
    <location>
        <begin position="318"/>
        <end position="332"/>
    </location>
</feature>
<dbReference type="PANTHER" id="PTHR23159">
    <property type="entry name" value="CENTROSOMAL PROTEIN 2"/>
    <property type="match status" value="1"/>
</dbReference>
<dbReference type="OrthoDB" id="5395440at2759"/>
<accession>A0A507AJI8</accession>
<feature type="compositionally biased region" description="Basic and acidic residues" evidence="2">
    <location>
        <begin position="173"/>
        <end position="182"/>
    </location>
</feature>
<feature type="coiled-coil region" evidence="1">
    <location>
        <begin position="692"/>
        <end position="754"/>
    </location>
</feature>
<dbReference type="Proteomes" id="UP000319257">
    <property type="component" value="Unassembled WGS sequence"/>
</dbReference>
<organism evidence="4 5">
    <name type="scientific">Thyridium curvatum</name>
    <dbReference type="NCBI Taxonomy" id="1093900"/>
    <lineage>
        <taxon>Eukaryota</taxon>
        <taxon>Fungi</taxon>
        <taxon>Dikarya</taxon>
        <taxon>Ascomycota</taxon>
        <taxon>Pezizomycotina</taxon>
        <taxon>Sordariomycetes</taxon>
        <taxon>Sordariomycetidae</taxon>
        <taxon>Thyridiales</taxon>
        <taxon>Thyridiaceae</taxon>
        <taxon>Thyridium</taxon>
    </lineage>
</organism>
<feature type="region of interest" description="Disordered" evidence="2">
    <location>
        <begin position="156"/>
        <end position="341"/>
    </location>
</feature>
<feature type="region of interest" description="Disordered" evidence="2">
    <location>
        <begin position="1"/>
        <end position="91"/>
    </location>
</feature>
<feature type="region of interest" description="Disordered" evidence="2">
    <location>
        <begin position="585"/>
        <end position="636"/>
    </location>
</feature>
<dbReference type="GeneID" id="41978512"/>
<dbReference type="PANTHER" id="PTHR23159:SF60">
    <property type="entry name" value="SPINDLE ASSEMBLY ABNORMAL PROTEIN 4"/>
    <property type="match status" value="1"/>
</dbReference>
<dbReference type="Pfam" id="PF24554">
    <property type="entry name" value="DUF7603"/>
    <property type="match status" value="1"/>
</dbReference>
<feature type="coiled-coil region" evidence="1">
    <location>
        <begin position="432"/>
        <end position="547"/>
    </location>
</feature>
<reference evidence="4 5" key="1">
    <citation type="submission" date="2019-06" db="EMBL/GenBank/DDBJ databases">
        <title>Draft genome sequence of the filamentous fungus Phialemoniopsis curvata isolated from diesel fuel.</title>
        <authorList>
            <person name="Varaljay V.A."/>
            <person name="Lyon W.J."/>
            <person name="Crouch A.L."/>
            <person name="Drake C.E."/>
            <person name="Hollomon J.M."/>
            <person name="Nadeau L.J."/>
            <person name="Nunn H.S."/>
            <person name="Stevenson B.S."/>
            <person name="Bojanowski C.L."/>
            <person name="Crookes-Goodson W.J."/>
        </authorList>
    </citation>
    <scope>NUCLEOTIDE SEQUENCE [LARGE SCALE GENOMIC DNA]</scope>
    <source>
        <strain evidence="4 5">D216</strain>
    </source>
</reference>
<feature type="compositionally biased region" description="Low complexity" evidence="2">
    <location>
        <begin position="208"/>
        <end position="223"/>
    </location>
</feature>
<dbReference type="InterPro" id="IPR056023">
    <property type="entry name" value="DUF7603"/>
</dbReference>
<feature type="compositionally biased region" description="Polar residues" evidence="2">
    <location>
        <begin position="621"/>
        <end position="632"/>
    </location>
</feature>
<feature type="domain" description="DUF7603" evidence="3">
    <location>
        <begin position="820"/>
        <end position="928"/>
    </location>
</feature>
<dbReference type="RefSeq" id="XP_030988708.1">
    <property type="nucleotide sequence ID" value="XM_031133753.1"/>
</dbReference>
<evidence type="ECO:0000256" key="2">
    <source>
        <dbReference type="SAM" id="MobiDB-lite"/>
    </source>
</evidence>
<dbReference type="EMBL" id="SKBQ01000097">
    <property type="protein sequence ID" value="TPX06997.1"/>
    <property type="molecule type" value="Genomic_DNA"/>
</dbReference>
<feature type="compositionally biased region" description="Polar residues" evidence="2">
    <location>
        <begin position="585"/>
        <end position="595"/>
    </location>
</feature>
<keyword evidence="5" id="KW-1185">Reference proteome</keyword>
<evidence type="ECO:0000256" key="1">
    <source>
        <dbReference type="SAM" id="Coils"/>
    </source>
</evidence>
<evidence type="ECO:0000259" key="3">
    <source>
        <dbReference type="Pfam" id="PF24554"/>
    </source>
</evidence>
<feature type="compositionally biased region" description="Low complexity" evidence="2">
    <location>
        <begin position="762"/>
        <end position="775"/>
    </location>
</feature>
<feature type="compositionally biased region" description="Low complexity" evidence="2">
    <location>
        <begin position="55"/>
        <end position="71"/>
    </location>
</feature>
<feature type="region of interest" description="Disordered" evidence="2">
    <location>
        <begin position="937"/>
        <end position="1009"/>
    </location>
</feature>
<dbReference type="InParanoid" id="A0A507AJI8"/>
<feature type="compositionally biased region" description="Polar residues" evidence="2">
    <location>
        <begin position="233"/>
        <end position="248"/>
    </location>
</feature>
<sequence>MAALEPRPARGHHPSDSLISDTSNASSELVPGSIPHSSRPPPLSLTRKQDDHPVGSSRPLPSPRSGRSQSLAAQASPTFAPAPIKRKPLSATASPLAVSYTTGSHLDILRDLPGPEQRFSRSFSVDSPTLYEFPERTASSTSAAKEQRLVEATFLRPCSPDSEYSESEVDAYAGDRESRNIPDEDPAAPQTGTSDTSSEHEDLIAAYDVTPTPTEDLPTDPITAADLVLPARNNRNTNSTMSLVSRKNSPPHLSLAPVESSTEETANTRSPDKGDIHKPLPKSPASSKLGTFFGWGTSSPSNTEFSDKGISPLPSPFSGRQTTAYTDDSTVSGRGPLSARTDVTERNPLDYCEAYLQTPPAVTPTPPVQIEEMEDELKAISAELAASIRREMDLEDLVDRLQAEVNNPQAPGKRSSDYFSDSGYSSAKFSEYDASKEEVAQIQRRSEQEKAQIRLELTDKLSDERARRKLLDQQIKELSEKASHLDMAQMRSQDASGRIKDLENSCEVLRRRLSEEKQVKDNFEDLLSALRGELENASNERDNLRDEIVPQLRARVEGLEAQSAEHTKLAYESTKMQQELQNLRTENTTLKSSQPEPDRRSLGRSKSNSVTAPPPFKLQQAPLSRSNTVKGQTESREALVERLKDVEAQRDALHNALKNLLDRQEFQNRENDKKIKVLEVERERLLSGSPRKAGYEKEVSNLRAEINVLRRRAEEAIEQKWQVEKGLGGLKMDLDRAEQEIAGLRALLKEKDILIPAALPRSSASSHGSADGSSGPVTSNSLTQAYEDLQKAYADALERIKSLELGSGASASQDEKTQLAMERLEQSLAASVSERDLARSEANAYRDQVESLQTSEKRHLETEQDLASQLEESARRVEELAQQVRNQLAANADLRMRLNETVARGDAAQKTSKERIAAMQVRLKTLEDQLVATQTAAEERVARHEDELSTLKDAHSAQLQRLRDSSGGLRSPRQFAPKSPLSPLFANGAKSPRLLSPRPSPRRSNTSPVGEVAVEELGQVENLRARVAELEMALTGADAEMQEVVGRMNSAQIEVMQLQEEREEAVRETKRLQRQLEEEKVRAFEQRFKSLTGSVAV</sequence>
<feature type="compositionally biased region" description="Polar residues" evidence="2">
    <location>
        <begin position="259"/>
        <end position="269"/>
    </location>
</feature>
<dbReference type="AlphaFoldDB" id="A0A507AJI8"/>
<protein>
    <recommendedName>
        <fullName evidence="3">DUF7603 domain-containing protein</fullName>
    </recommendedName>
</protein>
<keyword evidence="1" id="KW-0175">Coiled coil</keyword>
<feature type="compositionally biased region" description="Polar residues" evidence="2">
    <location>
        <begin position="17"/>
        <end position="27"/>
    </location>
</feature>
<evidence type="ECO:0000313" key="4">
    <source>
        <dbReference type="EMBL" id="TPX06997.1"/>
    </source>
</evidence>
<evidence type="ECO:0000313" key="5">
    <source>
        <dbReference type="Proteomes" id="UP000319257"/>
    </source>
</evidence>
<dbReference type="STRING" id="1093900.A0A507AJI8"/>